<evidence type="ECO:0008006" key="3">
    <source>
        <dbReference type="Google" id="ProtNLM"/>
    </source>
</evidence>
<keyword evidence="2" id="KW-1185">Reference proteome</keyword>
<name>A0A6V7RLG6_9BACL</name>
<dbReference type="Proteomes" id="UP000521032">
    <property type="component" value="Unassembled WGS sequence"/>
</dbReference>
<sequence>MNVVQLKDLILQKLKADTLEFNEKFDRKNETLRIERKDNREGVSIELNKLLNKVNKDKKFLDEVIYYVTETLKRMGREEIGREITEHIYPVVRSTSFPKEMKTGAKFIIEAHTAETNIYYALDFGTGYELLGEDSLEKFELTEESLKFHAFKNLSKLPIEVKKQTVQDNDFYFISHQDGYDASRILNKGFLDDMHGKLEGEMMIGLPHQDVLIIADVKNEVGYDIMAQMMMQYFAEGLTPITSLSFSYRSKKLEPVFILGKARDYNKNKGGK</sequence>
<gene>
    <name evidence="1" type="ORF">JEOSCH030_01475</name>
</gene>
<dbReference type="InterPro" id="IPR010838">
    <property type="entry name" value="DUF1444"/>
</dbReference>
<comment type="caution">
    <text evidence="1">The sequence shown here is derived from an EMBL/GenBank/DDBJ whole genome shotgun (WGS) entry which is preliminary data.</text>
</comment>
<dbReference type="Pfam" id="PF07285">
    <property type="entry name" value="DUF1444"/>
    <property type="match status" value="1"/>
</dbReference>
<protein>
    <recommendedName>
        <fullName evidence="3">DUF1444 domain-containing protein</fullName>
    </recommendedName>
</protein>
<organism evidence="1 2">
    <name type="scientific">Phocicoccus schoeneichii</name>
    <dbReference type="NCBI Taxonomy" id="1812261"/>
    <lineage>
        <taxon>Bacteria</taxon>
        <taxon>Bacillati</taxon>
        <taxon>Bacillota</taxon>
        <taxon>Bacilli</taxon>
        <taxon>Bacillales</taxon>
        <taxon>Salinicoccaceae</taxon>
        <taxon>Phocicoccus</taxon>
    </lineage>
</organism>
<dbReference type="EMBL" id="CAJEWE010000010">
    <property type="protein sequence ID" value="CAD2078210.1"/>
    <property type="molecule type" value="Genomic_DNA"/>
</dbReference>
<accession>A0A6V7RLG6</accession>
<evidence type="ECO:0000313" key="2">
    <source>
        <dbReference type="Proteomes" id="UP000521032"/>
    </source>
</evidence>
<dbReference type="RefSeq" id="WP_186088284.1">
    <property type="nucleotide sequence ID" value="NZ_BMDB01000001.1"/>
</dbReference>
<proteinExistence type="predicted"/>
<dbReference type="NCBIfam" id="NF010189">
    <property type="entry name" value="PRK13668.1"/>
    <property type="match status" value="1"/>
</dbReference>
<reference evidence="1 2" key="1">
    <citation type="submission" date="2020-07" db="EMBL/GenBank/DDBJ databases">
        <authorList>
            <person name="Criscuolo A."/>
        </authorList>
    </citation>
    <scope>NUCLEOTIDE SEQUENCE [LARGE SCALE GENOMIC DNA]</scope>
    <source>
        <strain evidence="2">CIP 111030</strain>
    </source>
</reference>
<dbReference type="AlphaFoldDB" id="A0A6V7RLG6"/>
<evidence type="ECO:0000313" key="1">
    <source>
        <dbReference type="EMBL" id="CAD2078210.1"/>
    </source>
</evidence>